<dbReference type="AlphaFoldDB" id="A0A401FRZ2"/>
<organism evidence="2 3">
    <name type="scientific">Desulfonema ishimotonii</name>
    <dbReference type="NCBI Taxonomy" id="45657"/>
    <lineage>
        <taxon>Bacteria</taxon>
        <taxon>Pseudomonadati</taxon>
        <taxon>Thermodesulfobacteriota</taxon>
        <taxon>Desulfobacteria</taxon>
        <taxon>Desulfobacterales</taxon>
        <taxon>Desulfococcaceae</taxon>
        <taxon>Desulfonema</taxon>
    </lineage>
</organism>
<dbReference type="PANTHER" id="PTHR14136:SF17">
    <property type="entry name" value="BTB_POZ DOMAIN-CONTAINING PROTEIN KCTD9"/>
    <property type="match status" value="1"/>
</dbReference>
<dbReference type="InterPro" id="IPR051082">
    <property type="entry name" value="Pentapeptide-BTB/POZ_domain"/>
</dbReference>
<reference evidence="3" key="1">
    <citation type="submission" date="2017-11" db="EMBL/GenBank/DDBJ databases">
        <authorList>
            <person name="Watanabe M."/>
            <person name="Kojima H."/>
        </authorList>
    </citation>
    <scope>NUCLEOTIDE SEQUENCE [LARGE SCALE GENOMIC DNA]</scope>
    <source>
        <strain evidence="3">Tokyo 01</strain>
    </source>
</reference>
<dbReference type="Proteomes" id="UP000288096">
    <property type="component" value="Unassembled WGS sequence"/>
</dbReference>
<dbReference type="SUPFAM" id="SSF52540">
    <property type="entry name" value="P-loop containing nucleoside triphosphate hydrolases"/>
    <property type="match status" value="1"/>
</dbReference>
<dbReference type="InterPro" id="IPR007111">
    <property type="entry name" value="NACHT_NTPase"/>
</dbReference>
<evidence type="ECO:0000259" key="1">
    <source>
        <dbReference type="Pfam" id="PF05729"/>
    </source>
</evidence>
<keyword evidence="3" id="KW-1185">Reference proteome</keyword>
<dbReference type="InterPro" id="IPR027417">
    <property type="entry name" value="P-loop_NTPase"/>
</dbReference>
<protein>
    <recommendedName>
        <fullName evidence="1">NACHT domain-containing protein</fullName>
    </recommendedName>
</protein>
<dbReference type="EMBL" id="BEXT01000001">
    <property type="protein sequence ID" value="GBC59737.1"/>
    <property type="molecule type" value="Genomic_DNA"/>
</dbReference>
<dbReference type="Gene3D" id="2.160.20.80">
    <property type="entry name" value="E3 ubiquitin-protein ligase SopA"/>
    <property type="match status" value="1"/>
</dbReference>
<dbReference type="Pfam" id="PF00805">
    <property type="entry name" value="Pentapeptide"/>
    <property type="match status" value="2"/>
</dbReference>
<feature type="domain" description="NACHT" evidence="1">
    <location>
        <begin position="114"/>
        <end position="272"/>
    </location>
</feature>
<gene>
    <name evidence="2" type="ORF">DENIS_0678</name>
</gene>
<dbReference type="Gene3D" id="3.40.50.300">
    <property type="entry name" value="P-loop containing nucleotide triphosphate hydrolases"/>
    <property type="match status" value="1"/>
</dbReference>
<proteinExistence type="predicted"/>
<evidence type="ECO:0000313" key="3">
    <source>
        <dbReference type="Proteomes" id="UP000288096"/>
    </source>
</evidence>
<dbReference type="PANTHER" id="PTHR14136">
    <property type="entry name" value="BTB_POZ DOMAIN-CONTAINING PROTEIN KCTD9"/>
    <property type="match status" value="1"/>
</dbReference>
<accession>A0A401FRZ2</accession>
<dbReference type="SUPFAM" id="SSF141571">
    <property type="entry name" value="Pentapeptide repeat-like"/>
    <property type="match status" value="1"/>
</dbReference>
<dbReference type="Pfam" id="PF05729">
    <property type="entry name" value="NACHT"/>
    <property type="match status" value="1"/>
</dbReference>
<dbReference type="RefSeq" id="WP_208022503.1">
    <property type="nucleotide sequence ID" value="NZ_BEXT01000001.1"/>
</dbReference>
<evidence type="ECO:0000313" key="2">
    <source>
        <dbReference type="EMBL" id="GBC59737.1"/>
    </source>
</evidence>
<reference evidence="3" key="2">
    <citation type="submission" date="2019-01" db="EMBL/GenBank/DDBJ databases">
        <title>Genome sequence of Desulfonema ishimotonii strain Tokyo 01.</title>
        <authorList>
            <person name="Fukui M."/>
        </authorList>
    </citation>
    <scope>NUCLEOTIDE SEQUENCE [LARGE SCALE GENOMIC DNA]</scope>
    <source>
        <strain evidence="3">Tokyo 01</strain>
    </source>
</reference>
<name>A0A401FRZ2_9BACT</name>
<sequence length="734" mass="83971">MTSTWKDSEWRTSFLANLLSMNPGGVAVDLAKLLKGIKDEDERQAVEHTKGILESLNDDPLPIDPDLKLWEIYVPPSVRYWSPDNEDKHDKDKAGELPDLFASLLGAIEDSDAPVVIHGQPGHGKTSSVKMLTHFINAKEQEEKKKKRTHVLMYEFKFLGRLDDNEIQVLSRRTSFLKNESFFHGKNTVLILDGLDERQITDGSDYALKDFVRLMFRLSENVNKRDDSKLNLILTGRSQFVRQVQNAFTGPYHQYEIRDFVEEQVGTWLRKYCVIKKIEPELKYENFESKKLKDLIHQPILLTISAMMLADETGRRLIEDVGDREITRGDIYQIIIQWTYERKWQCHPNCAHLPNAASYRKFLRILAFILFRHGEETIKISTLIEALKKHEALYDLEWIKTKSDETIEDICKNVAVSFFFKGLEENAFSFIHKTVRDYLTVEAIFDLLKEATENFNPRRPGKSCDNTAEDIYFILGKSKLSHEDHLPFLEDIITARNADARELFDPLETFFKTALDHIHLIKHENGQNVNPLITEANVLSGLLYWITEIFQTFSEEERKERYEGGYLKIFEPPDGFHKFISFLNASELFGYSLYSFKLKFANLRDAGLGGANLRGVKLREANLEAADLRGANLGAADLRGASLEAADLRGANLSLTNLRGANLRGANLRGAALYGANLRGTNFLRAIFLDTNLTDTDLSLASNLTFQKIQQAITNETTILPDYLKQEDEPEDAE</sequence>
<comment type="caution">
    <text evidence="2">The sequence shown here is derived from an EMBL/GenBank/DDBJ whole genome shotgun (WGS) entry which is preliminary data.</text>
</comment>
<dbReference type="InterPro" id="IPR001646">
    <property type="entry name" value="5peptide_repeat"/>
</dbReference>